<feature type="transmembrane region" description="Helical" evidence="1">
    <location>
        <begin position="183"/>
        <end position="202"/>
    </location>
</feature>
<gene>
    <name evidence="3" type="ORF">FMM02_05600</name>
</gene>
<feature type="transmembrane region" description="Helical" evidence="1">
    <location>
        <begin position="135"/>
        <end position="154"/>
    </location>
</feature>
<dbReference type="RefSeq" id="WP_147493934.1">
    <property type="nucleotide sequence ID" value="NZ_CP041659.1"/>
</dbReference>
<organism evidence="3 4">
    <name type="scientific">Sphingomonas xanthus</name>
    <dbReference type="NCBI Taxonomy" id="2594473"/>
    <lineage>
        <taxon>Bacteria</taxon>
        <taxon>Pseudomonadati</taxon>
        <taxon>Pseudomonadota</taxon>
        <taxon>Alphaproteobacteria</taxon>
        <taxon>Sphingomonadales</taxon>
        <taxon>Sphingomonadaceae</taxon>
        <taxon>Sphingomonas</taxon>
    </lineage>
</organism>
<keyword evidence="4" id="KW-1185">Reference proteome</keyword>
<feature type="transmembrane region" description="Helical" evidence="1">
    <location>
        <begin position="222"/>
        <end position="240"/>
    </location>
</feature>
<evidence type="ECO:0000313" key="3">
    <source>
        <dbReference type="EMBL" id="QDP19481.1"/>
    </source>
</evidence>
<name>A0A516IRF2_9SPHN</name>
<keyword evidence="1" id="KW-0812">Transmembrane</keyword>
<reference evidence="3 4" key="1">
    <citation type="submission" date="2019-07" db="EMBL/GenBank/DDBJ databases">
        <title>Sphingomonas AE3 Genome sequencing and assembly.</title>
        <authorList>
            <person name="Kim H."/>
        </authorList>
    </citation>
    <scope>NUCLEOTIDE SEQUENCE [LARGE SCALE GENOMIC DNA]</scope>
    <source>
        <strain evidence="3 4">AE3</strain>
    </source>
</reference>
<accession>A0A516IRF2</accession>
<feature type="transmembrane region" description="Helical" evidence="1">
    <location>
        <begin position="52"/>
        <end position="69"/>
    </location>
</feature>
<feature type="domain" description="DUF1206" evidence="2">
    <location>
        <begin position="90"/>
        <end position="158"/>
    </location>
</feature>
<dbReference type="OrthoDB" id="5702018at2"/>
<dbReference type="EMBL" id="CP041659">
    <property type="protein sequence ID" value="QDP19481.1"/>
    <property type="molecule type" value="Genomic_DNA"/>
</dbReference>
<keyword evidence="1" id="KW-0472">Membrane</keyword>
<protein>
    <submittedName>
        <fullName evidence="3">DUF1206 domain-containing protein</fullName>
    </submittedName>
</protein>
<evidence type="ECO:0000259" key="2">
    <source>
        <dbReference type="Pfam" id="PF06724"/>
    </source>
</evidence>
<dbReference type="InterPro" id="IPR009597">
    <property type="entry name" value="DUF1206"/>
</dbReference>
<feature type="domain" description="DUF1206" evidence="2">
    <location>
        <begin position="181"/>
        <end position="245"/>
    </location>
</feature>
<feature type="transmembrane region" description="Helical" evidence="1">
    <location>
        <begin position="90"/>
        <end position="107"/>
    </location>
</feature>
<proteinExistence type="predicted"/>
<evidence type="ECO:0000256" key="1">
    <source>
        <dbReference type="SAM" id="Phobius"/>
    </source>
</evidence>
<dbReference type="Proteomes" id="UP000321857">
    <property type="component" value="Chromosome"/>
</dbReference>
<dbReference type="AlphaFoldDB" id="A0A516IRF2"/>
<evidence type="ECO:0000313" key="4">
    <source>
        <dbReference type="Proteomes" id="UP000321857"/>
    </source>
</evidence>
<dbReference type="Pfam" id="PF06724">
    <property type="entry name" value="DUF1206"/>
    <property type="match status" value="3"/>
</dbReference>
<feature type="domain" description="DUF1206" evidence="2">
    <location>
        <begin position="13"/>
        <end position="74"/>
    </location>
</feature>
<sequence length="265" mass="28087">MNATARLTALTRLGFAARGILYIVIAMLLLRAGQSEDPSGALDYLAKGGGRLLMIAIAAGFVAYGIWRLSDAIFNIEGHPAGKKGGRQRIGAAASGIVHLVLAWQSVRLIRGSGKAASGGAQEDAQAVLELPGGWIALVLTGLILIGVGAYQILKARKADFLDRLEPQVSHDPRVKWAGRIGYAARGLIFLVCGYFVAKAGVNGRAGEAAGMEEALSWLDRPWDMLVAIGLLAFGAYCLIEARYRIIHGVPVGAIARGRVRPQLH</sequence>
<feature type="transmembrane region" description="Helical" evidence="1">
    <location>
        <begin position="12"/>
        <end position="32"/>
    </location>
</feature>
<keyword evidence="1" id="KW-1133">Transmembrane helix</keyword>
<dbReference type="KEGG" id="sxa:FMM02_05600"/>